<comment type="similarity">
    <text evidence="2">Belongs to the potassium channel family. Plant (TC 1.A.1.4) subfamily.</text>
</comment>
<evidence type="ECO:0000256" key="6">
    <source>
        <dbReference type="ARBA" id="ARBA00022826"/>
    </source>
</evidence>
<keyword evidence="5 13" id="KW-0812">Transmembrane</keyword>
<dbReference type="GO" id="GO:0034702">
    <property type="term" value="C:monoatomic ion channel complex"/>
    <property type="evidence" value="ECO:0007669"/>
    <property type="project" value="UniProtKB-KW"/>
</dbReference>
<dbReference type="Pfam" id="PF00520">
    <property type="entry name" value="Ion_trans"/>
    <property type="match status" value="1"/>
</dbReference>
<dbReference type="CDD" id="cd00038">
    <property type="entry name" value="CAP_ED"/>
    <property type="match status" value="1"/>
</dbReference>
<comment type="caution">
    <text evidence="15">The sequence shown here is derived from an EMBL/GenBank/DDBJ whole genome shotgun (WGS) entry which is preliminary data.</text>
</comment>
<keyword evidence="3" id="KW-0813">Transport</keyword>
<keyword evidence="6" id="KW-0631">Potassium channel</keyword>
<evidence type="ECO:0000313" key="16">
    <source>
        <dbReference type="Proteomes" id="UP000447434"/>
    </source>
</evidence>
<dbReference type="InterPro" id="IPR005821">
    <property type="entry name" value="Ion_trans_dom"/>
</dbReference>
<reference evidence="16" key="1">
    <citation type="journal article" date="2020" name="Nat. Commun.">
        <title>Genome sequence of the cluster root forming white lupin.</title>
        <authorList>
            <person name="Hufnagel B."/>
            <person name="Marques A."/>
            <person name="Soriano A."/>
            <person name="Marques L."/>
            <person name="Divol F."/>
            <person name="Doumas P."/>
            <person name="Sallet E."/>
            <person name="Mancinotti D."/>
            <person name="Carrere S."/>
            <person name="Marande W."/>
            <person name="Arribat S."/>
            <person name="Keller J."/>
            <person name="Huneau C."/>
            <person name="Blein T."/>
            <person name="Aime D."/>
            <person name="Laguerre M."/>
            <person name="Taylor J."/>
            <person name="Schubert V."/>
            <person name="Nelson M."/>
            <person name="Geu-Flores F."/>
            <person name="Crespi M."/>
            <person name="Gallardo-Guerrero K."/>
            <person name="Delaux P.-M."/>
            <person name="Salse J."/>
            <person name="Berges H."/>
            <person name="Guyot R."/>
            <person name="Gouzy J."/>
            <person name="Peret B."/>
        </authorList>
    </citation>
    <scope>NUCLEOTIDE SEQUENCE [LARGE SCALE GENOMIC DNA]</scope>
    <source>
        <strain evidence="16">cv. Amiga</strain>
    </source>
</reference>
<keyword evidence="8" id="KW-0630">Potassium</keyword>
<organism evidence="15 16">
    <name type="scientific">Lupinus albus</name>
    <name type="common">White lupine</name>
    <name type="synonym">Lupinus termis</name>
    <dbReference type="NCBI Taxonomy" id="3870"/>
    <lineage>
        <taxon>Eukaryota</taxon>
        <taxon>Viridiplantae</taxon>
        <taxon>Streptophyta</taxon>
        <taxon>Embryophyta</taxon>
        <taxon>Tracheophyta</taxon>
        <taxon>Spermatophyta</taxon>
        <taxon>Magnoliopsida</taxon>
        <taxon>eudicotyledons</taxon>
        <taxon>Gunneridae</taxon>
        <taxon>Pentapetalae</taxon>
        <taxon>rosids</taxon>
        <taxon>fabids</taxon>
        <taxon>Fabales</taxon>
        <taxon>Fabaceae</taxon>
        <taxon>Papilionoideae</taxon>
        <taxon>50 kb inversion clade</taxon>
        <taxon>genistoids sensu lato</taxon>
        <taxon>core genistoids</taxon>
        <taxon>Genisteae</taxon>
        <taxon>Lupinus</taxon>
    </lineage>
</organism>
<dbReference type="InterPro" id="IPR045319">
    <property type="entry name" value="KAT/AKT"/>
</dbReference>
<dbReference type="Gene3D" id="1.10.287.70">
    <property type="match status" value="1"/>
</dbReference>
<feature type="transmembrane region" description="Helical" evidence="13">
    <location>
        <begin position="214"/>
        <end position="240"/>
    </location>
</feature>
<feature type="transmembrane region" description="Helical" evidence="13">
    <location>
        <begin position="296"/>
        <end position="318"/>
    </location>
</feature>
<dbReference type="PRINTS" id="PR01463">
    <property type="entry name" value="EAGCHANLFMLY"/>
</dbReference>
<dbReference type="PANTHER" id="PTHR45743">
    <property type="entry name" value="POTASSIUM CHANNEL AKT1"/>
    <property type="match status" value="1"/>
</dbReference>
<dbReference type="InterPro" id="IPR003938">
    <property type="entry name" value="K_chnl_volt-dep_EAG/ELK/ERG"/>
</dbReference>
<comment type="subcellular location">
    <subcellularLocation>
        <location evidence="1">Membrane</location>
        <topology evidence="1">Multi-pass membrane protein</topology>
    </subcellularLocation>
</comment>
<dbReference type="InterPro" id="IPR014710">
    <property type="entry name" value="RmlC-like_jellyroll"/>
</dbReference>
<sequence length="448" mass="51863">MWKRGAKKSFSTLCDTFHHEETTEEGDDKETNRIELDQISKDEGSQYSLTGLPLPPLGATAATNRRHKLRPFIISPYNSRYRLWESFLVVLVFYTAWVCPFEFGFLIEPKIGLSVTDNVVNAIFAIDIVLTFFVAYLDKATYLLIDKPKLIAWRYTRTWLAFDVISSIPSELARKILPSSLKTYGLFNMLRLWRLRRVSAMFERLEKDRHYSYFWVRCSKLICVTLFTTHFAACLFYFIAAHKELKSTWLSLGADSANDSIWGLYVTSMYWSITTLSTVGYGDLHPVNTGEMVFDIFFMLFNLGLTSYIIGNMTNLVVQLTSRTRKYRDTVNAASGFAQRNQLSIRLQEQMLAHLFMKYRTDSEGLQQQEIVDSLPKAIRSSIAQYLFDIHVKNVYLFHGVSEDLRFQLVTEMKAEYFPPREDVILHNEAPTDLYILVTGAAAEEMWF</sequence>
<evidence type="ECO:0000256" key="3">
    <source>
        <dbReference type="ARBA" id="ARBA00022448"/>
    </source>
</evidence>
<dbReference type="AlphaFoldDB" id="A0A6A4Q641"/>
<evidence type="ECO:0000256" key="11">
    <source>
        <dbReference type="ARBA" id="ARBA00023136"/>
    </source>
</evidence>
<proteinExistence type="inferred from homology"/>
<dbReference type="GO" id="GO:0005249">
    <property type="term" value="F:voltage-gated potassium channel activity"/>
    <property type="evidence" value="ECO:0007669"/>
    <property type="project" value="InterPro"/>
</dbReference>
<evidence type="ECO:0000313" key="15">
    <source>
        <dbReference type="EMBL" id="KAE9609220.1"/>
    </source>
</evidence>
<dbReference type="Proteomes" id="UP000447434">
    <property type="component" value="Chromosome 8"/>
</dbReference>
<evidence type="ECO:0000256" key="13">
    <source>
        <dbReference type="SAM" id="Phobius"/>
    </source>
</evidence>
<dbReference type="Gene3D" id="2.60.120.10">
    <property type="entry name" value="Jelly Rolls"/>
    <property type="match status" value="1"/>
</dbReference>
<accession>A0A6A4Q641</accession>
<dbReference type="PANTHER" id="PTHR45743:SF29">
    <property type="entry name" value="POTASSIUM CHANNEL"/>
    <property type="match status" value="1"/>
</dbReference>
<feature type="domain" description="Cyclic nucleotide-binding" evidence="14">
    <location>
        <begin position="397"/>
        <end position="440"/>
    </location>
</feature>
<name>A0A6A4Q641_LUPAL</name>
<keyword evidence="12 15" id="KW-0407">Ion channel</keyword>
<feature type="transmembrane region" description="Helical" evidence="13">
    <location>
        <begin position="87"/>
        <end position="107"/>
    </location>
</feature>
<keyword evidence="9 13" id="KW-1133">Transmembrane helix</keyword>
<evidence type="ECO:0000256" key="2">
    <source>
        <dbReference type="ARBA" id="ARBA00007929"/>
    </source>
</evidence>
<evidence type="ECO:0000256" key="5">
    <source>
        <dbReference type="ARBA" id="ARBA00022692"/>
    </source>
</evidence>
<evidence type="ECO:0000256" key="8">
    <source>
        <dbReference type="ARBA" id="ARBA00022958"/>
    </source>
</evidence>
<keyword evidence="16" id="KW-1185">Reference proteome</keyword>
<dbReference type="SUPFAM" id="SSF81324">
    <property type="entry name" value="Voltage-gated potassium channels"/>
    <property type="match status" value="1"/>
</dbReference>
<dbReference type="EMBL" id="WOCE01000008">
    <property type="protein sequence ID" value="KAE9609220.1"/>
    <property type="molecule type" value="Genomic_DNA"/>
</dbReference>
<dbReference type="OrthoDB" id="426293at2759"/>
<dbReference type="InterPro" id="IPR018490">
    <property type="entry name" value="cNMP-bd_dom_sf"/>
</dbReference>
<evidence type="ECO:0000259" key="14">
    <source>
        <dbReference type="PROSITE" id="PS50042"/>
    </source>
</evidence>
<feature type="transmembrane region" description="Helical" evidence="13">
    <location>
        <begin position="119"/>
        <end position="137"/>
    </location>
</feature>
<dbReference type="FunFam" id="1.10.287.70:FF:000123">
    <property type="entry name" value="Potassium channel KAT3"/>
    <property type="match status" value="1"/>
</dbReference>
<dbReference type="SUPFAM" id="SSF51206">
    <property type="entry name" value="cAMP-binding domain-like"/>
    <property type="match status" value="1"/>
</dbReference>
<keyword evidence="4" id="KW-0633">Potassium transport</keyword>
<gene>
    <name evidence="15" type="ORF">Lalb_Chr08g0243891</name>
</gene>
<evidence type="ECO:0000256" key="10">
    <source>
        <dbReference type="ARBA" id="ARBA00023065"/>
    </source>
</evidence>
<evidence type="ECO:0000256" key="7">
    <source>
        <dbReference type="ARBA" id="ARBA00022882"/>
    </source>
</evidence>
<dbReference type="PROSITE" id="PS50042">
    <property type="entry name" value="CNMP_BINDING_3"/>
    <property type="match status" value="1"/>
</dbReference>
<dbReference type="InterPro" id="IPR000595">
    <property type="entry name" value="cNMP-bd_dom"/>
</dbReference>
<keyword evidence="11 13" id="KW-0472">Membrane</keyword>
<evidence type="ECO:0000256" key="9">
    <source>
        <dbReference type="ARBA" id="ARBA00022989"/>
    </source>
</evidence>
<evidence type="ECO:0000256" key="1">
    <source>
        <dbReference type="ARBA" id="ARBA00004141"/>
    </source>
</evidence>
<keyword evidence="7" id="KW-0851">Voltage-gated channel</keyword>
<protein>
    <submittedName>
        <fullName evidence="15">Putative potassium channel, voltage-dependent, EAG/ELK/ERG</fullName>
    </submittedName>
</protein>
<evidence type="ECO:0000256" key="4">
    <source>
        <dbReference type="ARBA" id="ARBA00022538"/>
    </source>
</evidence>
<evidence type="ECO:0000256" key="12">
    <source>
        <dbReference type="ARBA" id="ARBA00023303"/>
    </source>
</evidence>
<keyword evidence="10" id="KW-0406">Ion transport</keyword>